<dbReference type="Gene3D" id="2.130.10.10">
    <property type="entry name" value="YVTN repeat-like/Quinoprotein amine dehydrogenase"/>
    <property type="match status" value="2"/>
</dbReference>
<dbReference type="RefSeq" id="XP_018734732.1">
    <property type="nucleotide sequence ID" value="XM_018882155.1"/>
</dbReference>
<dbReference type="SMART" id="SM00320">
    <property type="entry name" value="WD40"/>
    <property type="match status" value="6"/>
</dbReference>
<dbReference type="Pfam" id="PF00400">
    <property type="entry name" value="WD40"/>
    <property type="match status" value="2"/>
</dbReference>
<dbReference type="OrthoDB" id="19944at2759"/>
<dbReference type="SUPFAM" id="SSF82171">
    <property type="entry name" value="DPP6 N-terminal domain-like"/>
    <property type="match status" value="1"/>
</dbReference>
<dbReference type="GO" id="GO:0005737">
    <property type="term" value="C:cytoplasm"/>
    <property type="evidence" value="ECO:0007669"/>
    <property type="project" value="TreeGrafter"/>
</dbReference>
<dbReference type="PANTHER" id="PTHR10241:SF25">
    <property type="entry name" value="TOMOSYN, ISOFORM C"/>
    <property type="match status" value="1"/>
</dbReference>
<dbReference type="PANTHER" id="PTHR10241">
    <property type="entry name" value="LETHAL 2 GIANT LARVAE PROTEIN"/>
    <property type="match status" value="1"/>
</dbReference>
<protein>
    <submittedName>
        <fullName evidence="5">Sro7p</fullName>
    </submittedName>
</protein>
<dbReference type="EMBL" id="CP014501">
    <property type="protein sequence ID" value="ANB12255.1"/>
    <property type="molecule type" value="Genomic_DNA"/>
</dbReference>
<dbReference type="InterPro" id="IPR015943">
    <property type="entry name" value="WD40/YVTN_repeat-like_dom_sf"/>
</dbReference>
<dbReference type="GeneID" id="30037238"/>
<dbReference type="InterPro" id="IPR036322">
    <property type="entry name" value="WD40_repeat_dom_sf"/>
</dbReference>
<keyword evidence="3" id="KW-0853">WD repeat</keyword>
<reference evidence="5 6" key="1">
    <citation type="submission" date="2016-02" db="EMBL/GenBank/DDBJ databases">
        <title>Complete genome sequence and transcriptome regulation of the pentose utilising yeast Sugiyamaella lignohabitans.</title>
        <authorList>
            <person name="Bellasio M."/>
            <person name="Peymann A."/>
            <person name="Valli M."/>
            <person name="Sipitzky M."/>
            <person name="Graf A."/>
            <person name="Sauer M."/>
            <person name="Marx H."/>
            <person name="Mattanovich D."/>
        </authorList>
    </citation>
    <scope>NUCLEOTIDE SEQUENCE [LARGE SCALE GENOMIC DNA]</scope>
    <source>
        <strain evidence="5 6">CBS 10342</strain>
    </source>
</reference>
<dbReference type="GO" id="GO:0045159">
    <property type="term" value="F:myosin II binding"/>
    <property type="evidence" value="ECO:0007669"/>
    <property type="project" value="TreeGrafter"/>
</dbReference>
<comment type="similarity">
    <text evidence="1">Belongs to the WD repeat L(2)GL family.</text>
</comment>
<dbReference type="InterPro" id="IPR013905">
    <property type="entry name" value="Lgl_C_dom"/>
</dbReference>
<feature type="repeat" description="WD" evidence="3">
    <location>
        <begin position="209"/>
        <end position="238"/>
    </location>
</feature>
<dbReference type="InterPro" id="IPR001680">
    <property type="entry name" value="WD40_rpt"/>
</dbReference>
<evidence type="ECO:0000256" key="2">
    <source>
        <dbReference type="ARBA" id="ARBA00022483"/>
    </source>
</evidence>
<dbReference type="AlphaFoldDB" id="A0A167CYD7"/>
<dbReference type="KEGG" id="slb:AWJ20_504"/>
<keyword evidence="6" id="KW-1185">Reference proteome</keyword>
<evidence type="ECO:0000313" key="5">
    <source>
        <dbReference type="EMBL" id="ANB12255.1"/>
    </source>
</evidence>
<dbReference type="Pfam" id="PF08596">
    <property type="entry name" value="Lgl_C"/>
    <property type="match status" value="1"/>
</dbReference>
<keyword evidence="2" id="KW-0268">Exocytosis</keyword>
<evidence type="ECO:0000256" key="3">
    <source>
        <dbReference type="PROSITE-ProRule" id="PRU00221"/>
    </source>
</evidence>
<evidence type="ECO:0000259" key="4">
    <source>
        <dbReference type="Pfam" id="PF08596"/>
    </source>
</evidence>
<feature type="repeat" description="WD" evidence="3">
    <location>
        <begin position="446"/>
        <end position="468"/>
    </location>
</feature>
<feature type="domain" description="Lethal giant larvae (Lgl)-like C-terminal" evidence="4">
    <location>
        <begin position="485"/>
        <end position="793"/>
    </location>
</feature>
<dbReference type="Proteomes" id="UP000189580">
    <property type="component" value="Chromosome a"/>
</dbReference>
<evidence type="ECO:0000256" key="1">
    <source>
        <dbReference type="ARBA" id="ARBA00008070"/>
    </source>
</evidence>
<dbReference type="GO" id="GO:0005096">
    <property type="term" value="F:GTPase activator activity"/>
    <property type="evidence" value="ECO:0007669"/>
    <property type="project" value="TreeGrafter"/>
</dbReference>
<name>A0A167CYD7_9ASCO</name>
<dbReference type="PROSITE" id="PS50082">
    <property type="entry name" value="WD_REPEATS_2"/>
    <property type="match status" value="2"/>
</dbReference>
<dbReference type="GO" id="GO:0005886">
    <property type="term" value="C:plasma membrane"/>
    <property type="evidence" value="ECO:0007669"/>
    <property type="project" value="TreeGrafter"/>
</dbReference>
<gene>
    <name evidence="5" type="primary">SRO7</name>
    <name evidence="5" type="ORF">AWJ20_504</name>
</gene>
<dbReference type="GO" id="GO:0006887">
    <property type="term" value="P:exocytosis"/>
    <property type="evidence" value="ECO:0007669"/>
    <property type="project" value="UniProtKB-KW"/>
</dbReference>
<evidence type="ECO:0000313" key="6">
    <source>
        <dbReference type="Proteomes" id="UP000189580"/>
    </source>
</evidence>
<sequence length="795" mass="86255">MSGNVTCLGFDPVQSLLAIGTGTGTVHVFGQHNVEVVLGEITAGSGSQSAVKWVRFIKGYYLVSVDVQSIVRVFSLESEELVYEYVCPGIITAVESDPALDWLFLGMENGQIVVYDADRGVQAPYRIGNLQKSVNAKFRMSPITSIAIHPRDVGSLLVCYRDTAVVFNIAKSEITLSLRYEVPAGAPGGDLNPSQFNQFRNPQFISAIWHPNGHHILTTHIDGSLVFWDATEGTLLQARTVLDSFVNIPRKPHQPDNAAPSGGSRDPIAKVTWNCTTNPEDTSLLISGGSIDLGFSKGFSMLDFGPTPSVAITSYQAMGNHYAEPRRHKIYPLPDEVDVVDFIMLSSTQSPYYGGNQAPSHVVALLNTGELLTINYTDGMIVTDPTLLPPSLAWINPYVTTMSASVVPRNQWVGMMNATPGSERSIFNGGAPARRHLRSYQHRTALCTGHRDGTVKLWDASHGELEDSRAIEVSLQNALQSSQRVSVTHISLAAEVAELAVAVENGEVVLFDFKRNKGISGAMSNMRIRDDESPLKDISSRAPLNVKEGFLPQTLVSRMDNSPVSALNNSKIGFVAIGYSSGKLVVIDRRGPAIIYEALCFQPTSSTSSKRRTRTSFTPTTPSSTLEYPTAIEFGLYAVEDDSYSSIVLSVGSSAGNVYTFKIVPSANGYFLDPVGHLSVGPDPILHLQPINMAYGISAVAEPENLDKLAAGVVIPGAIIAITKSEGRVFRQPSSKITHKRFTFNCISAGTSYLRENDSFALVCITDKSQLKIMAIPSMRDICTRDLPLPLDPHL</sequence>
<accession>A0A167CYD7</accession>
<dbReference type="GO" id="GO:0006893">
    <property type="term" value="P:Golgi to plasma membrane transport"/>
    <property type="evidence" value="ECO:0007669"/>
    <property type="project" value="TreeGrafter"/>
</dbReference>
<proteinExistence type="inferred from homology"/>
<dbReference type="GO" id="GO:0019905">
    <property type="term" value="F:syntaxin binding"/>
    <property type="evidence" value="ECO:0007669"/>
    <property type="project" value="TreeGrafter"/>
</dbReference>
<dbReference type="SUPFAM" id="SSF50978">
    <property type="entry name" value="WD40 repeat-like"/>
    <property type="match status" value="1"/>
</dbReference>
<organism evidence="5 6">
    <name type="scientific">Sugiyamaella lignohabitans</name>
    <dbReference type="NCBI Taxonomy" id="796027"/>
    <lineage>
        <taxon>Eukaryota</taxon>
        <taxon>Fungi</taxon>
        <taxon>Dikarya</taxon>
        <taxon>Ascomycota</taxon>
        <taxon>Saccharomycotina</taxon>
        <taxon>Dipodascomycetes</taxon>
        <taxon>Dipodascales</taxon>
        <taxon>Trichomonascaceae</taxon>
        <taxon>Sugiyamaella</taxon>
    </lineage>
</organism>